<evidence type="ECO:0000313" key="2">
    <source>
        <dbReference type="Proteomes" id="UP001479933"/>
    </source>
</evidence>
<accession>A0ABZ2U148</accession>
<reference evidence="1 2" key="1">
    <citation type="journal article" date="2023" name="Virus Evol.">
        <title>Computational host range prediction-The good, the bad, and the ugly.</title>
        <authorList>
            <person name="Howell A.A."/>
            <person name="Versoza C.J."/>
            <person name="Pfeifer S.P."/>
        </authorList>
    </citation>
    <scope>NUCLEOTIDE SEQUENCE [LARGE SCALE GENOMIC DNA]</scope>
    <source>
        <strain evidence="1 2">1610/1b</strain>
    </source>
</reference>
<dbReference type="EMBL" id="CP136137">
    <property type="protein sequence ID" value="WYY07332.1"/>
    <property type="molecule type" value="Genomic_DNA"/>
</dbReference>
<dbReference type="Proteomes" id="UP001479933">
    <property type="component" value="Chromosome"/>
</dbReference>
<dbReference type="PANTHER" id="PTHR34374:SF1">
    <property type="entry name" value="LARGE RIBOSOMAL RNA SUBUNIT ACCUMULATION PROTEIN YCED HOMOLOG 1, CHLOROPLASTIC"/>
    <property type="match status" value="1"/>
</dbReference>
<dbReference type="RefSeq" id="WP_169802460.1">
    <property type="nucleotide sequence ID" value="NZ_CP136137.1"/>
</dbReference>
<protein>
    <submittedName>
        <fullName evidence="1">DUF177 domain-containing protein</fullName>
    </submittedName>
</protein>
<name>A0ABZ2U148_9ACTN</name>
<dbReference type="PANTHER" id="PTHR34374">
    <property type="entry name" value="LARGE RIBOSOMAL RNA SUBUNIT ACCUMULATION PROTEIN YCED HOMOLOG 1, CHLOROPLASTIC"/>
    <property type="match status" value="1"/>
</dbReference>
<gene>
    <name evidence="1" type="ORF">RVF87_20450</name>
</gene>
<sequence>MTDSGFVIDVRSVPRRPGSLTEKAWSFDTPDRIGAEMIGIPAGGRVDFDLRLESVSEGVLVTGTVGGHAEGQCSRCLDPLDQDISVYLTELFAYPDSETDRTADEDEEVERIVDEKIDLEQVVIDAVATDLPLSPLCTPECPGLCSICGVKLTDAEPDHGHDIIDPRWAKLAERLDDPKAAGRADEAGDAQ</sequence>
<keyword evidence="2" id="KW-1185">Reference proteome</keyword>
<evidence type="ECO:0000313" key="1">
    <source>
        <dbReference type="EMBL" id="WYY07332.1"/>
    </source>
</evidence>
<dbReference type="InterPro" id="IPR003772">
    <property type="entry name" value="YceD"/>
</dbReference>
<proteinExistence type="predicted"/>
<dbReference type="Pfam" id="PF02620">
    <property type="entry name" value="YceD"/>
    <property type="match status" value="1"/>
</dbReference>
<organism evidence="1 2">
    <name type="scientific">Gordonia hydrophobica</name>
    <dbReference type="NCBI Taxonomy" id="40516"/>
    <lineage>
        <taxon>Bacteria</taxon>
        <taxon>Bacillati</taxon>
        <taxon>Actinomycetota</taxon>
        <taxon>Actinomycetes</taxon>
        <taxon>Mycobacteriales</taxon>
        <taxon>Gordoniaceae</taxon>
        <taxon>Gordonia</taxon>
    </lineage>
</organism>